<accession>A0A1W9KPE8</accession>
<comment type="caution">
    <text evidence="1">The sequence shown here is derived from an EMBL/GenBank/DDBJ whole genome shotgun (WGS) entry which is preliminary data.</text>
</comment>
<dbReference type="Proteomes" id="UP000192505">
    <property type="component" value="Unassembled WGS sequence"/>
</dbReference>
<sequence>MVDAHSERQRFVELLPFYVNGTLDAKDHDWVDAYLATHPNAENELKFMQILRESTRNTTSKVPEAQRLERLLGELRASRPTPSLLQKAVNWLQGVVRIPAPALAVVSMVVLAQAGIIGSLLSSGPEPDGFRGVRPECTSAPAIRVQFNPEAKHADILLILRSVEAIIQNGPTETGALWLAVPAGRSLEETQAMLRTSPLVEEVVVVKERQLPPECAK</sequence>
<reference evidence="1 2" key="1">
    <citation type="submission" date="2017-01" db="EMBL/GenBank/DDBJ databases">
        <title>Novel large sulfur bacteria in the metagenomes of groundwater-fed chemosynthetic microbial mats in the Lake Huron basin.</title>
        <authorList>
            <person name="Sharrar A.M."/>
            <person name="Flood B.E."/>
            <person name="Bailey J.V."/>
            <person name="Jones D.S."/>
            <person name="Biddanda B."/>
            <person name="Ruberg S.A."/>
            <person name="Marcus D.N."/>
            <person name="Dick G.J."/>
        </authorList>
    </citation>
    <scope>NUCLEOTIDE SEQUENCE [LARGE SCALE GENOMIC DNA]</scope>
    <source>
        <strain evidence="1">A7</strain>
    </source>
</reference>
<evidence type="ECO:0000313" key="1">
    <source>
        <dbReference type="EMBL" id="OQW86028.1"/>
    </source>
</evidence>
<organism evidence="1 2">
    <name type="scientific">Rhodoferax ferrireducens</name>
    <dbReference type="NCBI Taxonomy" id="192843"/>
    <lineage>
        <taxon>Bacteria</taxon>
        <taxon>Pseudomonadati</taxon>
        <taxon>Pseudomonadota</taxon>
        <taxon>Betaproteobacteria</taxon>
        <taxon>Burkholderiales</taxon>
        <taxon>Comamonadaceae</taxon>
        <taxon>Rhodoferax</taxon>
    </lineage>
</organism>
<evidence type="ECO:0008006" key="3">
    <source>
        <dbReference type="Google" id="ProtNLM"/>
    </source>
</evidence>
<dbReference type="EMBL" id="MTEI01000024">
    <property type="protein sequence ID" value="OQW86028.1"/>
    <property type="molecule type" value="Genomic_DNA"/>
</dbReference>
<evidence type="ECO:0000313" key="2">
    <source>
        <dbReference type="Proteomes" id="UP000192505"/>
    </source>
</evidence>
<gene>
    <name evidence="1" type="ORF">BWK72_19100</name>
</gene>
<protein>
    <recommendedName>
        <fullName evidence="3">Anti-sigma factor</fullName>
    </recommendedName>
</protein>
<proteinExistence type="predicted"/>
<dbReference type="AlphaFoldDB" id="A0A1W9KPE8"/>
<name>A0A1W9KPE8_9BURK</name>